<sequence length="237" mass="27138">MPSIYTNDNEHALGNIPAFLFANKIFIPENLSIAKVLKKGARKSKIIQYPGVKEGVYLWPKGKIIQDRRRENFCDKKIYVRAEPTTAEYYSGKLNFLDDFLIMIKKKYSVTVLVRDKAQFIHYSQARFLGIDVPEKPLSFEDIAVGCELFIGAGGSMTREMAIMGIPTISVYQEALLDVDKFLITEKLLAHEPELTFSIFETFIESTSRREINATLIEKGKVAYELFKNHLLKQSRQ</sequence>
<gene>
    <name evidence="1" type="ORF">SAE01_37430</name>
</gene>
<comment type="caution">
    <text evidence="1">The sequence shown here is derived from an EMBL/GenBank/DDBJ whole genome shotgun (WGS) entry which is preliminary data.</text>
</comment>
<dbReference type="PANTHER" id="PTHR39662">
    <property type="entry name" value="DUF354 DOMAIN-CONTAINING PROTEIN-RELATED"/>
    <property type="match status" value="1"/>
</dbReference>
<dbReference type="InterPro" id="IPR007152">
    <property type="entry name" value="DUF354"/>
</dbReference>
<dbReference type="Proteomes" id="UP000321513">
    <property type="component" value="Unassembled WGS sequence"/>
</dbReference>
<dbReference type="EMBL" id="BJYT01000018">
    <property type="protein sequence ID" value="GEO11247.1"/>
    <property type="molecule type" value="Genomic_DNA"/>
</dbReference>
<dbReference type="Pfam" id="PF04007">
    <property type="entry name" value="DUF354"/>
    <property type="match status" value="1"/>
</dbReference>
<dbReference type="PANTHER" id="PTHR39662:SF1">
    <property type="entry name" value="DUF354 DOMAIN-CONTAINING PROTEIN"/>
    <property type="match status" value="1"/>
</dbReference>
<name>A0A512BHF2_9BACT</name>
<reference evidence="1 2" key="1">
    <citation type="submission" date="2019-07" db="EMBL/GenBank/DDBJ databases">
        <title>Whole genome shotgun sequence of Segetibacter aerophilus NBRC 106135.</title>
        <authorList>
            <person name="Hosoyama A."/>
            <person name="Uohara A."/>
            <person name="Ohji S."/>
            <person name="Ichikawa N."/>
        </authorList>
    </citation>
    <scope>NUCLEOTIDE SEQUENCE [LARGE SCALE GENOMIC DNA]</scope>
    <source>
        <strain evidence="1 2">NBRC 106135</strain>
    </source>
</reference>
<organism evidence="1 2">
    <name type="scientific">Segetibacter aerophilus</name>
    <dbReference type="NCBI Taxonomy" id="670293"/>
    <lineage>
        <taxon>Bacteria</taxon>
        <taxon>Pseudomonadati</taxon>
        <taxon>Bacteroidota</taxon>
        <taxon>Chitinophagia</taxon>
        <taxon>Chitinophagales</taxon>
        <taxon>Chitinophagaceae</taxon>
        <taxon>Segetibacter</taxon>
    </lineage>
</organism>
<evidence type="ECO:0000313" key="2">
    <source>
        <dbReference type="Proteomes" id="UP000321513"/>
    </source>
</evidence>
<evidence type="ECO:0000313" key="1">
    <source>
        <dbReference type="EMBL" id="GEO11247.1"/>
    </source>
</evidence>
<evidence type="ECO:0008006" key="3">
    <source>
        <dbReference type="Google" id="ProtNLM"/>
    </source>
</evidence>
<dbReference type="AlphaFoldDB" id="A0A512BHF2"/>
<accession>A0A512BHF2</accession>
<keyword evidence="2" id="KW-1185">Reference proteome</keyword>
<protein>
    <recommendedName>
        <fullName evidence="3">DUF354 domain-containing protein</fullName>
    </recommendedName>
</protein>
<proteinExistence type="predicted"/>